<accession>A0A9X0AV57</accession>
<comment type="caution">
    <text evidence="1">The sequence shown here is derived from an EMBL/GenBank/DDBJ whole genome shotgun (WGS) entry which is preliminary data.</text>
</comment>
<keyword evidence="2" id="KW-1185">Reference proteome</keyword>
<evidence type="ECO:0000313" key="1">
    <source>
        <dbReference type="EMBL" id="KAJ8069537.1"/>
    </source>
</evidence>
<name>A0A9X0AV57_9HELO</name>
<evidence type="ECO:0000313" key="2">
    <source>
        <dbReference type="Proteomes" id="UP001152300"/>
    </source>
</evidence>
<gene>
    <name evidence="1" type="ORF">OCU04_003187</name>
</gene>
<dbReference type="EMBL" id="JAPEIS010000002">
    <property type="protein sequence ID" value="KAJ8069537.1"/>
    <property type="molecule type" value="Genomic_DNA"/>
</dbReference>
<dbReference type="AlphaFoldDB" id="A0A9X0AV57"/>
<sequence length="431" mass="49719">MSLFHGIYSSSAPQNIGITICNSSTQNRAFRYVVPETSPWHHPTLPEIRPFSLNLHILIDDKQHLRYYILLPPPDKEPFDAFHLPTISSVINIRDSARLDPAPKAVIREVHNAFGMQKLWDSKSGLCYTLLTARFASDALHSTIALSSTTASAMFTYSESLQTKLHVIRPAAELPQILTSGDIYPLEYGSHSSDVPFNELQFKRVSTEIYGWYIYSWPWLSNVRTEKSVCVKAQKDCQILAQQCRWRNGGWLLDHHIQQFYFPRGLCFPTSSVDSGVATNPPKNDAVISANPKDYVEGPWIADGLYKRARTALRRKYLMEFPWFELSSLKRKVEYDIGFLHMAWQLVGYPYMQSNNEENIHVETLQDKEIITFYNADMYDLVRCWPDESASMGKEGRLQKRMEKYRPHVNVNFDAMPQSWRRLMSFGDELS</sequence>
<organism evidence="1 2">
    <name type="scientific">Sclerotinia nivalis</name>
    <dbReference type="NCBI Taxonomy" id="352851"/>
    <lineage>
        <taxon>Eukaryota</taxon>
        <taxon>Fungi</taxon>
        <taxon>Dikarya</taxon>
        <taxon>Ascomycota</taxon>
        <taxon>Pezizomycotina</taxon>
        <taxon>Leotiomycetes</taxon>
        <taxon>Helotiales</taxon>
        <taxon>Sclerotiniaceae</taxon>
        <taxon>Sclerotinia</taxon>
    </lineage>
</organism>
<reference evidence="1" key="1">
    <citation type="submission" date="2022-11" db="EMBL/GenBank/DDBJ databases">
        <title>Genome Resource of Sclerotinia nivalis Strain SnTB1, a Plant Pathogen Isolated from American Ginseng.</title>
        <authorList>
            <person name="Fan S."/>
        </authorList>
    </citation>
    <scope>NUCLEOTIDE SEQUENCE</scope>
    <source>
        <strain evidence="1">SnTB1</strain>
    </source>
</reference>
<dbReference type="OrthoDB" id="3473154at2759"/>
<proteinExistence type="predicted"/>
<dbReference type="Proteomes" id="UP001152300">
    <property type="component" value="Unassembled WGS sequence"/>
</dbReference>
<protein>
    <submittedName>
        <fullName evidence="1">Uncharacterized protein</fullName>
    </submittedName>
</protein>